<proteinExistence type="predicted"/>
<reference evidence="3" key="1">
    <citation type="submission" date="2024-06" db="EMBL/GenBank/DDBJ databases">
        <title>A Novel Isolate, Dehalogenimonas sp. Strain 4OHTPN, Dechlorinates Aromatic 4 Hydroxy chlorothalonil by a Novel Reductive Dehalogenase.</title>
        <authorList>
            <person name="Liu G."/>
        </authorList>
    </citation>
    <scope>NUCLEOTIDE SEQUENCE</scope>
    <source>
        <strain evidence="3">4OHTPN</strain>
    </source>
</reference>
<dbReference type="AlphaFoldDB" id="A0AAU8G857"/>
<keyword evidence="2" id="KW-1133">Transmembrane helix</keyword>
<sequence length="95" mass="9757">MADKYSYRPGKKKKTQKQQAPANIQTSSAVYKTGGAKSAAAEPKSVAVSAVISAKPAEIGQAGVRIANLGSELRRFAILGLVIVGTLVLAAFALG</sequence>
<feature type="region of interest" description="Disordered" evidence="1">
    <location>
        <begin position="1"/>
        <end position="26"/>
    </location>
</feature>
<dbReference type="RefSeq" id="WP_353714205.1">
    <property type="nucleotide sequence ID" value="NZ_CP159307.1"/>
</dbReference>
<keyword evidence="2" id="KW-0472">Membrane</keyword>
<keyword evidence="2" id="KW-0812">Transmembrane</keyword>
<evidence type="ECO:0000256" key="1">
    <source>
        <dbReference type="SAM" id="MobiDB-lite"/>
    </source>
</evidence>
<dbReference type="EMBL" id="CP159307">
    <property type="protein sequence ID" value="XCH32941.1"/>
    <property type="molecule type" value="Genomic_DNA"/>
</dbReference>
<feature type="transmembrane region" description="Helical" evidence="2">
    <location>
        <begin position="76"/>
        <end position="94"/>
    </location>
</feature>
<name>A0AAU8G857_9CHLR</name>
<protein>
    <submittedName>
        <fullName evidence="3">Uncharacterized protein</fullName>
    </submittedName>
</protein>
<organism evidence="3">
    <name type="scientific">Dehalogenimonas sp. 4OHTPN</name>
    <dbReference type="NCBI Taxonomy" id="3166643"/>
    <lineage>
        <taxon>Bacteria</taxon>
        <taxon>Bacillati</taxon>
        <taxon>Chloroflexota</taxon>
        <taxon>Dehalococcoidia</taxon>
        <taxon>Dehalococcoidales</taxon>
        <taxon>Dehalococcoidaceae</taxon>
        <taxon>Dehalogenimonas</taxon>
    </lineage>
</organism>
<evidence type="ECO:0000256" key="2">
    <source>
        <dbReference type="SAM" id="Phobius"/>
    </source>
</evidence>
<evidence type="ECO:0000313" key="3">
    <source>
        <dbReference type="EMBL" id="XCH32941.1"/>
    </source>
</evidence>
<accession>A0AAU8G857</accession>
<gene>
    <name evidence="3" type="ORF">ABV300_07240</name>
</gene>